<feature type="transmembrane region" description="Helical" evidence="2">
    <location>
        <begin position="451"/>
        <end position="473"/>
    </location>
</feature>
<dbReference type="EMBL" id="CAXITT010000560">
    <property type="protein sequence ID" value="CAL1543572.1"/>
    <property type="molecule type" value="Genomic_DNA"/>
</dbReference>
<feature type="region of interest" description="Disordered" evidence="1">
    <location>
        <begin position="65"/>
        <end position="104"/>
    </location>
</feature>
<feature type="transmembrane region" description="Helical" evidence="2">
    <location>
        <begin position="512"/>
        <end position="534"/>
    </location>
</feature>
<sequence>MTRKCSKKVTALIWALLECMFFSSVVLGWTWLSIVFRTDGYFPEYCNITQMNFSHLPITVGLASTAPPKMDPPKPKCRSSRGANNSSNCNRGSPPPGTSGGLTQDASTGLEIRWTRLMETHSLERFKRGEPTNLSSVISSSRSSLASVTRSSKDDVFITHDTRYLTDAMGSCRERLRVMFALIIIVRDLLTFPMGIFFDKYGTTRTRLLTVLIFALGTLMMTFTSASVPWLFVPALALTGVAGSAILLTNLQTANLFGRRRHVVISLYVGAAYSNGVITWLMMLSHFKGVDIQTSFMFLTIGIVPILVSTVAFLPKTRIPWPLPADYGKRRNQSLDEAMLRKQRAWQRRMSEVGATRCRRPPPPFTPSAVQPLFVWSLLWFGIQKLHEAVFETSVVEIASMEIMGPLDFENYFGMVQLLAVFCSPLVGFLIDRHLPRELGTSQATQQMQRIVPAIAVTSFLAFLEIVVDMFSGAAPKAISTQLNVLHKVFTHSTMCAFVMHLHFNHQHLGKFYGLSCAVSAIIAAFQFPVWTFLAQKYSSMLPVHILLLLLAFISFAHPINAWDHCRKRLIRDQSDQSNERCSRATANHHPLSVHIETDSINLPLTKDGTKMIFNDETSSIRHTSQQNAGSFEMSEVTSRNEGKNGGIHVVLEPPSEDTDGLGGRNEEEEEEDETDDGGC</sequence>
<dbReference type="Gene3D" id="1.20.1250.20">
    <property type="entry name" value="MFS general substrate transporter like domains"/>
    <property type="match status" value="1"/>
</dbReference>
<feature type="transmembrane region" description="Helical" evidence="2">
    <location>
        <begin position="295"/>
        <end position="314"/>
    </location>
</feature>
<feature type="transmembrane region" description="Helical" evidence="2">
    <location>
        <begin position="178"/>
        <end position="196"/>
    </location>
</feature>
<protein>
    <submittedName>
        <fullName evidence="3">Uncharacterized protein</fullName>
    </submittedName>
</protein>
<feature type="transmembrane region" description="Helical" evidence="2">
    <location>
        <begin position="412"/>
        <end position="431"/>
    </location>
</feature>
<dbReference type="GO" id="GO:0022857">
    <property type="term" value="F:transmembrane transporter activity"/>
    <property type="evidence" value="ECO:0007669"/>
    <property type="project" value="InterPro"/>
</dbReference>
<gene>
    <name evidence="3" type="ORF">GSLYS_00017106001</name>
</gene>
<keyword evidence="2" id="KW-0472">Membrane</keyword>
<feature type="region of interest" description="Disordered" evidence="1">
    <location>
        <begin position="619"/>
        <end position="680"/>
    </location>
</feature>
<keyword evidence="2" id="KW-0812">Transmembrane</keyword>
<evidence type="ECO:0000256" key="1">
    <source>
        <dbReference type="SAM" id="MobiDB-lite"/>
    </source>
</evidence>
<name>A0AAV2IFC2_LYMST</name>
<reference evidence="3 4" key="1">
    <citation type="submission" date="2024-04" db="EMBL/GenBank/DDBJ databases">
        <authorList>
            <consortium name="Genoscope - CEA"/>
            <person name="William W."/>
        </authorList>
    </citation>
    <scope>NUCLEOTIDE SEQUENCE [LARGE SCALE GENOMIC DNA]</scope>
</reference>
<dbReference type="PANTHER" id="PTHR20765">
    <property type="entry name" value="SOLUTE CARRIER FAMILY 43 MEMBER 3-RELATED"/>
    <property type="match status" value="1"/>
</dbReference>
<feature type="transmembrane region" description="Helical" evidence="2">
    <location>
        <begin position="540"/>
        <end position="560"/>
    </location>
</feature>
<dbReference type="Proteomes" id="UP001497497">
    <property type="component" value="Unassembled WGS sequence"/>
</dbReference>
<dbReference type="InterPro" id="IPR036259">
    <property type="entry name" value="MFS_trans_sf"/>
</dbReference>
<dbReference type="InterPro" id="IPR027197">
    <property type="entry name" value="SLC43A3"/>
</dbReference>
<organism evidence="3 4">
    <name type="scientific">Lymnaea stagnalis</name>
    <name type="common">Great pond snail</name>
    <name type="synonym">Helix stagnalis</name>
    <dbReference type="NCBI Taxonomy" id="6523"/>
    <lineage>
        <taxon>Eukaryota</taxon>
        <taxon>Metazoa</taxon>
        <taxon>Spiralia</taxon>
        <taxon>Lophotrochozoa</taxon>
        <taxon>Mollusca</taxon>
        <taxon>Gastropoda</taxon>
        <taxon>Heterobranchia</taxon>
        <taxon>Euthyneura</taxon>
        <taxon>Panpulmonata</taxon>
        <taxon>Hygrophila</taxon>
        <taxon>Lymnaeoidea</taxon>
        <taxon>Lymnaeidae</taxon>
        <taxon>Lymnaea</taxon>
    </lineage>
</organism>
<evidence type="ECO:0000313" key="4">
    <source>
        <dbReference type="Proteomes" id="UP001497497"/>
    </source>
</evidence>
<feature type="transmembrane region" description="Helical" evidence="2">
    <location>
        <begin position="208"/>
        <end position="226"/>
    </location>
</feature>
<feature type="transmembrane region" description="Helical" evidence="2">
    <location>
        <begin position="232"/>
        <end position="251"/>
    </location>
</feature>
<feature type="compositionally biased region" description="Polar residues" evidence="1">
    <location>
        <begin position="81"/>
        <end position="91"/>
    </location>
</feature>
<dbReference type="PANTHER" id="PTHR20765:SF1">
    <property type="entry name" value="EQUILIBRATIVE NUCLEOBASE TRANSPORTER 1"/>
    <property type="match status" value="1"/>
</dbReference>
<feature type="compositionally biased region" description="Acidic residues" evidence="1">
    <location>
        <begin position="667"/>
        <end position="680"/>
    </location>
</feature>
<feature type="transmembrane region" description="Helical" evidence="2">
    <location>
        <begin position="12"/>
        <end position="32"/>
    </location>
</feature>
<dbReference type="SUPFAM" id="SSF103473">
    <property type="entry name" value="MFS general substrate transporter"/>
    <property type="match status" value="1"/>
</dbReference>
<evidence type="ECO:0000313" key="3">
    <source>
        <dbReference type="EMBL" id="CAL1543572.1"/>
    </source>
</evidence>
<feature type="compositionally biased region" description="Polar residues" evidence="1">
    <location>
        <begin position="619"/>
        <end position="640"/>
    </location>
</feature>
<dbReference type="AlphaFoldDB" id="A0AAV2IFC2"/>
<evidence type="ECO:0000256" key="2">
    <source>
        <dbReference type="SAM" id="Phobius"/>
    </source>
</evidence>
<accession>A0AAV2IFC2</accession>
<keyword evidence="4" id="KW-1185">Reference proteome</keyword>
<comment type="caution">
    <text evidence="3">The sequence shown here is derived from an EMBL/GenBank/DDBJ whole genome shotgun (WGS) entry which is preliminary data.</text>
</comment>
<dbReference type="InterPro" id="IPR011701">
    <property type="entry name" value="MFS"/>
</dbReference>
<feature type="transmembrane region" description="Helical" evidence="2">
    <location>
        <begin position="263"/>
        <end position="283"/>
    </location>
</feature>
<dbReference type="Pfam" id="PF07690">
    <property type="entry name" value="MFS_1"/>
    <property type="match status" value="1"/>
</dbReference>
<proteinExistence type="predicted"/>
<keyword evidence="2" id="KW-1133">Transmembrane helix</keyword>